<dbReference type="SUPFAM" id="SSF56024">
    <property type="entry name" value="Phospholipase D/nuclease"/>
    <property type="match status" value="1"/>
</dbReference>
<dbReference type="AlphaFoldDB" id="A0A2P8DQ27"/>
<dbReference type="SUPFAM" id="SSF47413">
    <property type="entry name" value="lambda repressor-like DNA-binding domains"/>
    <property type="match status" value="1"/>
</dbReference>
<dbReference type="RefSeq" id="WP_106581738.1">
    <property type="nucleotide sequence ID" value="NZ_PYGA01000003.1"/>
</dbReference>
<evidence type="ECO:0000313" key="1">
    <source>
        <dbReference type="EMBL" id="PSK99304.1"/>
    </source>
</evidence>
<dbReference type="Gene3D" id="1.10.260.40">
    <property type="entry name" value="lambda repressor-like DNA-binding domains"/>
    <property type="match status" value="1"/>
</dbReference>
<sequence>MNDALRQALAASRLTDTDVAARIGVDPKTVRRWLSGKKPYARHRWAAADLLGIAGSELWPEDEPRTPHVPATTSLRSIYPHRSDVPTDLWRTLFEEAEHEIGILVYSGLFLADDAGILRLLERKARAGVVVRVLLGDPDSTSVAQRGTDEGIGDALAAKIRNALVLYRPLFGVDGIEVRLHATVLYNSIYRADDQLLINHHIYGAPASATPILHIDGRASAEMAMTFVQSFEQTWETAAAYRP</sequence>
<reference evidence="1 2" key="1">
    <citation type="submission" date="2018-03" db="EMBL/GenBank/DDBJ databases">
        <title>Genomic Encyclopedia of Archaeal and Bacterial Type Strains, Phase II (KMG-II): from individual species to whole genera.</title>
        <authorList>
            <person name="Goeker M."/>
        </authorList>
    </citation>
    <scope>NUCLEOTIDE SEQUENCE [LARGE SCALE GENOMIC DNA]</scope>
    <source>
        <strain evidence="1 2">DSM 45312</strain>
    </source>
</reference>
<evidence type="ECO:0000313" key="2">
    <source>
        <dbReference type="Proteomes" id="UP000240542"/>
    </source>
</evidence>
<dbReference type="GO" id="GO:0003677">
    <property type="term" value="F:DNA binding"/>
    <property type="evidence" value="ECO:0007669"/>
    <property type="project" value="InterPro"/>
</dbReference>
<dbReference type="InterPro" id="IPR010982">
    <property type="entry name" value="Lambda_DNA-bd_dom_sf"/>
</dbReference>
<dbReference type="OrthoDB" id="8438314at2"/>
<organism evidence="1 2">
    <name type="scientific">Murinocardiopsis flavida</name>
    <dbReference type="NCBI Taxonomy" id="645275"/>
    <lineage>
        <taxon>Bacteria</taxon>
        <taxon>Bacillati</taxon>
        <taxon>Actinomycetota</taxon>
        <taxon>Actinomycetes</taxon>
        <taxon>Streptosporangiales</taxon>
        <taxon>Nocardiopsidaceae</taxon>
        <taxon>Murinocardiopsis</taxon>
    </lineage>
</organism>
<accession>A0A2P8DQ27</accession>
<dbReference type="EMBL" id="PYGA01000003">
    <property type="protein sequence ID" value="PSK99304.1"/>
    <property type="molecule type" value="Genomic_DNA"/>
</dbReference>
<name>A0A2P8DQ27_9ACTN</name>
<evidence type="ECO:0008006" key="3">
    <source>
        <dbReference type="Google" id="ProtNLM"/>
    </source>
</evidence>
<dbReference type="CDD" id="cd00093">
    <property type="entry name" value="HTH_XRE"/>
    <property type="match status" value="1"/>
</dbReference>
<protein>
    <recommendedName>
        <fullName evidence="3">HTH cro/C1-type domain-containing protein</fullName>
    </recommendedName>
</protein>
<dbReference type="InterPro" id="IPR001387">
    <property type="entry name" value="Cro/C1-type_HTH"/>
</dbReference>
<comment type="caution">
    <text evidence="1">The sequence shown here is derived from an EMBL/GenBank/DDBJ whole genome shotgun (WGS) entry which is preliminary data.</text>
</comment>
<proteinExistence type="predicted"/>
<dbReference type="Proteomes" id="UP000240542">
    <property type="component" value="Unassembled WGS sequence"/>
</dbReference>
<keyword evidence="2" id="KW-1185">Reference proteome</keyword>
<gene>
    <name evidence="1" type="ORF">CLV63_10325</name>
</gene>